<protein>
    <recommendedName>
        <fullName evidence="3">Secreted protein</fullName>
    </recommendedName>
</protein>
<evidence type="ECO:0008006" key="3">
    <source>
        <dbReference type="Google" id="ProtNLM"/>
    </source>
</evidence>
<proteinExistence type="predicted"/>
<dbReference type="EMBL" id="CAXLJM020000067">
    <property type="protein sequence ID" value="CAL8122120.1"/>
    <property type="molecule type" value="Genomic_DNA"/>
</dbReference>
<evidence type="ECO:0000313" key="2">
    <source>
        <dbReference type="Proteomes" id="UP001642540"/>
    </source>
</evidence>
<dbReference type="Proteomes" id="UP001642540">
    <property type="component" value="Unassembled WGS sequence"/>
</dbReference>
<organism evidence="1 2">
    <name type="scientific">Orchesella dallaii</name>
    <dbReference type="NCBI Taxonomy" id="48710"/>
    <lineage>
        <taxon>Eukaryota</taxon>
        <taxon>Metazoa</taxon>
        <taxon>Ecdysozoa</taxon>
        <taxon>Arthropoda</taxon>
        <taxon>Hexapoda</taxon>
        <taxon>Collembola</taxon>
        <taxon>Entomobryomorpha</taxon>
        <taxon>Entomobryoidea</taxon>
        <taxon>Orchesellidae</taxon>
        <taxon>Orchesellinae</taxon>
        <taxon>Orchesella</taxon>
    </lineage>
</organism>
<reference evidence="1 2" key="1">
    <citation type="submission" date="2024-08" db="EMBL/GenBank/DDBJ databases">
        <authorList>
            <person name="Cucini C."/>
            <person name="Frati F."/>
        </authorList>
    </citation>
    <scope>NUCLEOTIDE SEQUENCE [LARGE SCALE GENOMIC DNA]</scope>
</reference>
<keyword evidence="2" id="KW-1185">Reference proteome</keyword>
<evidence type="ECO:0000313" key="1">
    <source>
        <dbReference type="EMBL" id="CAL8122120.1"/>
    </source>
</evidence>
<name>A0ABP1R7M9_9HEXA</name>
<sequence>MQWKRIVSLSLLLVFLFRYFSWFRPQLTSFRVTRFLSLEFYPPATSPLASREGKAELLTSTSIAAREGYLPTSTIAAREGHLPTSTGAAREGNLPTFHYCRSGRKSANFHWCRSGRKSANPPLLPIGKRIISNSYNT</sequence>
<gene>
    <name evidence="1" type="ORF">ODALV1_LOCUS19683</name>
</gene>
<accession>A0ABP1R7M9</accession>
<comment type="caution">
    <text evidence="1">The sequence shown here is derived from an EMBL/GenBank/DDBJ whole genome shotgun (WGS) entry which is preliminary data.</text>
</comment>